<dbReference type="EMBL" id="JARBHB010000015">
    <property type="protein sequence ID" value="KAJ8867694.1"/>
    <property type="molecule type" value="Genomic_DNA"/>
</dbReference>
<organism evidence="2 3">
    <name type="scientific">Dryococelus australis</name>
    <dbReference type="NCBI Taxonomy" id="614101"/>
    <lineage>
        <taxon>Eukaryota</taxon>
        <taxon>Metazoa</taxon>
        <taxon>Ecdysozoa</taxon>
        <taxon>Arthropoda</taxon>
        <taxon>Hexapoda</taxon>
        <taxon>Insecta</taxon>
        <taxon>Pterygota</taxon>
        <taxon>Neoptera</taxon>
        <taxon>Polyneoptera</taxon>
        <taxon>Phasmatodea</taxon>
        <taxon>Verophasmatodea</taxon>
        <taxon>Anareolatae</taxon>
        <taxon>Phasmatidae</taxon>
        <taxon>Eurycanthinae</taxon>
        <taxon>Dryococelus</taxon>
    </lineage>
</organism>
<comment type="caution">
    <text evidence="2">The sequence shown here is derived from an EMBL/GenBank/DDBJ whole genome shotgun (WGS) entry which is preliminary data.</text>
</comment>
<keyword evidence="3" id="KW-1185">Reference proteome</keyword>
<dbReference type="Proteomes" id="UP001159363">
    <property type="component" value="Chromosome 14"/>
</dbReference>
<protein>
    <submittedName>
        <fullName evidence="2">Uncharacterized protein</fullName>
    </submittedName>
</protein>
<feature type="compositionally biased region" description="Basic and acidic residues" evidence="1">
    <location>
        <begin position="21"/>
        <end position="39"/>
    </location>
</feature>
<sequence>MPVVEYTDHSSVAIEPVEDGDGQHEGRPDEELEDRRTEDEVQMPENAEESQIEVIPMAGTSSRPTVSVTEIYPFTQSSESNRKEKNSA</sequence>
<name>A0ABQ9G5G4_9NEOP</name>
<gene>
    <name evidence="2" type="ORF">PR048_031497</name>
</gene>
<proteinExistence type="predicted"/>
<reference evidence="2 3" key="1">
    <citation type="submission" date="2023-02" db="EMBL/GenBank/DDBJ databases">
        <title>LHISI_Scaffold_Assembly.</title>
        <authorList>
            <person name="Stuart O.P."/>
            <person name="Cleave R."/>
            <person name="Magrath M.J.L."/>
            <person name="Mikheyev A.S."/>
        </authorList>
    </citation>
    <scope>NUCLEOTIDE SEQUENCE [LARGE SCALE GENOMIC DNA]</scope>
    <source>
        <strain evidence="2">Daus_M_001</strain>
        <tissue evidence="2">Leg muscle</tissue>
    </source>
</reference>
<accession>A0ABQ9G5G4</accession>
<evidence type="ECO:0000256" key="1">
    <source>
        <dbReference type="SAM" id="MobiDB-lite"/>
    </source>
</evidence>
<evidence type="ECO:0000313" key="2">
    <source>
        <dbReference type="EMBL" id="KAJ8867694.1"/>
    </source>
</evidence>
<feature type="compositionally biased region" description="Acidic residues" evidence="1">
    <location>
        <begin position="40"/>
        <end position="51"/>
    </location>
</feature>
<evidence type="ECO:0000313" key="3">
    <source>
        <dbReference type="Proteomes" id="UP001159363"/>
    </source>
</evidence>
<feature type="region of interest" description="Disordered" evidence="1">
    <location>
        <begin position="1"/>
        <end position="67"/>
    </location>
</feature>